<organism evidence="2 3">
    <name type="scientific">Vitrella brassicaformis (strain CCMP3155)</name>
    <dbReference type="NCBI Taxonomy" id="1169540"/>
    <lineage>
        <taxon>Eukaryota</taxon>
        <taxon>Sar</taxon>
        <taxon>Alveolata</taxon>
        <taxon>Colpodellida</taxon>
        <taxon>Vitrellaceae</taxon>
        <taxon>Vitrella</taxon>
    </lineage>
</organism>
<dbReference type="InParanoid" id="A0A0G4FMZ3"/>
<keyword evidence="3" id="KW-1185">Reference proteome</keyword>
<dbReference type="AlphaFoldDB" id="A0A0G4FMZ3"/>
<dbReference type="VEuPathDB" id="CryptoDB:Vbra_15836"/>
<protein>
    <recommendedName>
        <fullName evidence="4">DUF202 domain-containing protein</fullName>
    </recommendedName>
</protein>
<accession>A0A0G4FMZ3</accession>
<keyword evidence="1" id="KW-0812">Transmembrane</keyword>
<name>A0A0G4FMZ3_VITBC</name>
<dbReference type="OrthoDB" id="9944412at2759"/>
<proteinExistence type="predicted"/>
<sequence>MQRPSMVLRHRRAALRRLMTSRKGVEAENPESKPCVAGRWGDPRVGVMYLSAENSYLSWTRNGVITTVASVAVFNLSPRDWRSDLAGLSLLFLGGHFILVGTVRHVWWCAQPIFTLTNVEKGTHLLTSLGVVFLWGAAALGILGEVPGSLQSMLRPHVSRRLLRSFCVLESDDFFELID</sequence>
<gene>
    <name evidence="2" type="ORF">Vbra_15836</name>
</gene>
<feature type="transmembrane region" description="Helical" evidence="1">
    <location>
        <begin position="85"/>
        <end position="107"/>
    </location>
</feature>
<evidence type="ECO:0000313" key="3">
    <source>
        <dbReference type="Proteomes" id="UP000041254"/>
    </source>
</evidence>
<evidence type="ECO:0008006" key="4">
    <source>
        <dbReference type="Google" id="ProtNLM"/>
    </source>
</evidence>
<dbReference type="EMBL" id="CDMY01000466">
    <property type="protein sequence ID" value="CEM15619.1"/>
    <property type="molecule type" value="Genomic_DNA"/>
</dbReference>
<feature type="transmembrane region" description="Helical" evidence="1">
    <location>
        <begin position="127"/>
        <end position="146"/>
    </location>
</feature>
<evidence type="ECO:0000256" key="1">
    <source>
        <dbReference type="SAM" id="Phobius"/>
    </source>
</evidence>
<dbReference type="Proteomes" id="UP000041254">
    <property type="component" value="Unassembled WGS sequence"/>
</dbReference>
<keyword evidence="1" id="KW-1133">Transmembrane helix</keyword>
<evidence type="ECO:0000313" key="2">
    <source>
        <dbReference type="EMBL" id="CEM15619.1"/>
    </source>
</evidence>
<keyword evidence="1" id="KW-0472">Membrane</keyword>
<reference evidence="2 3" key="1">
    <citation type="submission" date="2014-11" db="EMBL/GenBank/DDBJ databases">
        <authorList>
            <person name="Zhu J."/>
            <person name="Qi W."/>
            <person name="Song R."/>
        </authorList>
    </citation>
    <scope>NUCLEOTIDE SEQUENCE [LARGE SCALE GENOMIC DNA]</scope>
</reference>